<sequence length="165" mass="18339">MRPHLLSAFLAISVAACATSSAGVSADWKPDPGVTDIVGRNAAIAMSENLQVQRLIRQGKTQEALEVLDAGLSLELVMMLNADPVMPKGDRYFDLRDRDLRQLKQHWLEHRPMYVHEDMLAYIEAACTRMGDCEKGTIAPSLTSEQVREQVEQGVCCALPETEER</sequence>
<dbReference type="Proteomes" id="UP000680514">
    <property type="component" value="Chromosome"/>
</dbReference>
<evidence type="ECO:0000313" key="3">
    <source>
        <dbReference type="Proteomes" id="UP000680514"/>
    </source>
</evidence>
<reference evidence="2 3" key="1">
    <citation type="submission" date="2021-03" db="EMBL/GenBank/DDBJ databases">
        <title>Complete Genome Sequences of Two Lysobacter Strains Isolated from Sea Water (Lysobacter caseinilyticus) and Soil (Lysobacter helvus) in South Korea.</title>
        <authorList>
            <person name="Watanabe Y."/>
            <person name="Arakawa K."/>
        </authorList>
    </citation>
    <scope>NUCLEOTIDE SEQUENCE [LARGE SCALE GENOMIC DNA]</scope>
    <source>
        <strain evidence="2 3">D10</strain>
    </source>
</reference>
<name>A0ABM7QF11_9GAMM</name>
<gene>
    <name evidence="2" type="ORF">LYSHEL_20790</name>
</gene>
<feature type="chain" id="PRO_5045429224" description="Lipoprotein" evidence="1">
    <location>
        <begin position="27"/>
        <end position="165"/>
    </location>
</feature>
<evidence type="ECO:0000313" key="2">
    <source>
        <dbReference type="EMBL" id="BCT96208.1"/>
    </source>
</evidence>
<evidence type="ECO:0000256" key="1">
    <source>
        <dbReference type="SAM" id="SignalP"/>
    </source>
</evidence>
<protein>
    <recommendedName>
        <fullName evidence="4">Lipoprotein</fullName>
    </recommendedName>
</protein>
<dbReference type="RefSeq" id="WP_213434001.1">
    <property type="nucleotide sequence ID" value="NZ_AP024546.1"/>
</dbReference>
<proteinExistence type="predicted"/>
<organism evidence="2 3">
    <name type="scientific">Lysobacter helvus</name>
    <dbReference type="NCBI Taxonomy" id="2675059"/>
    <lineage>
        <taxon>Bacteria</taxon>
        <taxon>Pseudomonadati</taxon>
        <taxon>Pseudomonadota</taxon>
        <taxon>Gammaproteobacteria</taxon>
        <taxon>Lysobacterales</taxon>
        <taxon>Lysobacteraceae</taxon>
        <taxon>Lysobacter</taxon>
    </lineage>
</organism>
<evidence type="ECO:0008006" key="4">
    <source>
        <dbReference type="Google" id="ProtNLM"/>
    </source>
</evidence>
<keyword evidence="3" id="KW-1185">Reference proteome</keyword>
<keyword evidence="1" id="KW-0732">Signal</keyword>
<dbReference type="EMBL" id="AP024546">
    <property type="protein sequence ID" value="BCT96208.1"/>
    <property type="molecule type" value="Genomic_DNA"/>
</dbReference>
<dbReference type="PROSITE" id="PS51257">
    <property type="entry name" value="PROKAR_LIPOPROTEIN"/>
    <property type="match status" value="1"/>
</dbReference>
<accession>A0ABM7QF11</accession>
<feature type="signal peptide" evidence="1">
    <location>
        <begin position="1"/>
        <end position="26"/>
    </location>
</feature>